<reference evidence="5" key="1">
    <citation type="journal article" date="2016" name="Nat. Commun.">
        <title>The channel catfish genome sequence provides insights into the evolution of scale formation in teleosts.</title>
        <authorList>
            <person name="Liu Z."/>
            <person name="Liu S."/>
            <person name="Yao J."/>
            <person name="Bao L."/>
            <person name="Zhang J."/>
            <person name="Li Y."/>
            <person name="Jiang C."/>
            <person name="Sun L."/>
            <person name="Wang R."/>
            <person name="Zhang Y."/>
            <person name="Zhou T."/>
            <person name="Zeng Q."/>
            <person name="Fu Q."/>
            <person name="Gao S."/>
            <person name="Li N."/>
            <person name="Koren S."/>
            <person name="Jiang Y."/>
            <person name="Zimin A."/>
            <person name="Xu P."/>
            <person name="Phillippy A.M."/>
            <person name="Geng X."/>
            <person name="Song L."/>
            <person name="Sun F."/>
            <person name="Li C."/>
            <person name="Wang X."/>
            <person name="Chen A."/>
            <person name="Jin Y."/>
            <person name="Yuan Z."/>
            <person name="Yang Y."/>
            <person name="Tan S."/>
            <person name="Peatman E."/>
            <person name="Lu J."/>
            <person name="Qin Z."/>
            <person name="Dunham R."/>
            <person name="Li Z."/>
            <person name="Sonstegard T."/>
            <person name="Feng J."/>
            <person name="Danzmann R.G."/>
            <person name="Schroeder S."/>
            <person name="Scheffler B."/>
            <person name="Duke M.V."/>
            <person name="Ballard L."/>
            <person name="Kucuktas H."/>
            <person name="Kaltenboeck L."/>
            <person name="Liu H."/>
            <person name="Armbruster J."/>
            <person name="Xie Y."/>
            <person name="Kirby M.L."/>
            <person name="Tian Y."/>
            <person name="Flanagan M.E."/>
            <person name="Mu W."/>
            <person name="Waldbieser G.C."/>
        </authorList>
    </citation>
    <scope>NUCLEOTIDE SEQUENCE [LARGE SCALE GENOMIC DNA]</scope>
    <source>
        <strain evidence="5">SDA103</strain>
    </source>
</reference>
<accession>A0A9F7R3U1</accession>
<dbReference type="Gene3D" id="2.60.40.10">
    <property type="entry name" value="Immunoglobulins"/>
    <property type="match status" value="1"/>
</dbReference>
<evidence type="ECO:0000313" key="6">
    <source>
        <dbReference type="RefSeq" id="XP_053532865.1"/>
    </source>
</evidence>
<feature type="domain" description="SNTX thioredoxin-like" evidence="3">
    <location>
        <begin position="392"/>
        <end position="503"/>
    </location>
</feature>
<dbReference type="InterPro" id="IPR040581">
    <property type="entry name" value="Thioredoxin_11"/>
</dbReference>
<feature type="region of interest" description="Disordered" evidence="2">
    <location>
        <begin position="599"/>
        <end position="626"/>
    </location>
</feature>
<dbReference type="RefSeq" id="XP_053532866.1">
    <property type="nucleotide sequence ID" value="XM_053676891.1"/>
</dbReference>
<feature type="region of interest" description="Disordered" evidence="2">
    <location>
        <begin position="1484"/>
        <end position="1505"/>
    </location>
</feature>
<dbReference type="GeneID" id="108261615"/>
<evidence type="ECO:0000313" key="7">
    <source>
        <dbReference type="RefSeq" id="XP_053532866.1"/>
    </source>
</evidence>
<dbReference type="InterPro" id="IPR003961">
    <property type="entry name" value="FN3_dom"/>
</dbReference>
<dbReference type="OrthoDB" id="8446971at2759"/>
<evidence type="ECO:0000259" key="4">
    <source>
        <dbReference type="Pfam" id="PF21109"/>
    </source>
</evidence>
<dbReference type="Proteomes" id="UP000221080">
    <property type="component" value="Chromosome 28"/>
</dbReference>
<keyword evidence="5" id="KW-1185">Reference proteome</keyword>
<feature type="region of interest" description="Disordered" evidence="2">
    <location>
        <begin position="1652"/>
        <end position="1672"/>
    </location>
</feature>
<dbReference type="Pfam" id="PF21109">
    <property type="entry name" value="Stonustoxin_helical"/>
    <property type="match status" value="1"/>
</dbReference>
<sequence>MATVGEDIIETAALGRPFQLGMLYDCRKDAIVPGITLWDREQLQLNKDVFSQSSTEFTVTTSDTIEEKTKLLKVDGELKLSLVGGTVTVNGAARYFNDTKKSFQQERLTLHYRVNTRFEQLTMNHLAQGKLDHCSVFDHDVATHVVTAVLYGADAYFVFDREVNLSEDKTNVQGELQIALDKLKNICSVGAQVGLDMNENEKTTVKKFSCTFYGDFMLPSNPSTFEDAVKVYTDLPKMLGQKGEHAVPVKVWLFPLVKLNSRAAKLQRNITRVLIRAVESVIEALNIMEMKCGDLLQDTVAKSFSTFHKQVQDFQKFSFEYKRDFMTKLGSLLPEIRGGKSDINALSELLEAHEKSPFNTCDLQQWINVKEKKSKQVKTLLEQLSNLEAKVDDDIDEYVLDLNVENLVSFVFTCLQNSDNLLSKQKNYLNPSTMKNPSENTPDLHLHEKMWTSEELMRMRNNFQTFKNLITSNKSKSTIFIVQSVPPTSDCPSSCILVYENGCSDAIPFAPPSKPACPNIEGVTDNSITVTLSSTCAATLERKLLYKMKQEDDWKSQSVHEDKITLKDLQQGTDYEIKCGAVGKLDYMVESDVTVTTTRSAAKSQKDLKSTKSQSTQHVGAQDHTANQKVNDPVLKHFTLITGKTLGRAVGIERKLQEVIPGLQKVQKVEESDFILVFCTIVSEAGTDIEAAVKNLNTLAGNKPAVLVVLHHTLDPEYVVPDFSRAVKRDDTITVDCPFHEDQGFLQCSQNEKALSQVINWCYTEAISERTPSKSPSQGLLQCSENDKALSQVVNWCYTEDILNTEPRKHPNQDHTANQKVNDPVLKHFTLITRKTLGHDAGIERKLQEVIPGLQKVQKVEESDFILVFCPIVSRAGIDIEAAVNMLNNLAGDKPAVLVVLHHTFDPECVVPDFSRAVKRDDTITVDCLFHEDQGLLQCRKNNEGFNSVSEWIAQVDKKTEKNENIDRSIETTFGHDVGIERKLQEVIPGLQKVQKVEESDFILVFCPVVSRAGTDIEEAVKNLNTLRGNKPAVLVVIHRTFDPECVVPDFSGAVKRDDTITVDCLFHEDQGLLQCSQNDKALSQVINWCYPEAISERTPSKSPNQDHTVNQMSNHALLKYFPLVVENTLGHDGILNEPPRKHPTQDHTAKKMLEQPVLKHSTLITGNRFGHAVGIERKLQEVIPGLQKVQKVDESDFILVFCPIVSRAGTDIEAAVKNLNTLAGDKPAVLVVLHHTFDPECVVPDSSRAVKRDDTITVDCLFHEDQGFLQCRRNNEGFNSVSEWIAQIFPKTKKEIMSNVDKKPEKNENTDRSRRMFPNWMDRFNQPDNHTAKKMLEQPVLKHSTLITGNRFGHAVGIERKLQEVIPGLQKVQKVDESDFILVFCPIVSRAGTDIEAAVKNLNTLAGDKPAVLVVLHHTFDPECVVPDSSRAVKKETMITVDCLFHEDQGFLQCRRNNEGFNSVSEWIAQVFPKTKKEIMSNVDKKTEKNKQWDRSNQDHTAKKMWKQPVLKHSTLITGNRFGHAVGIERKLQEVIPGLQKVQKVDESDFILVFCPIVSRAGTDIEAAVKNLNTLAGNKPALLVVLHHTFDPECVVPDSSRAVKRDDTITVDCLFHEDQGLLQCRRNNEGFNSVSEWIAQVFPKTKKEIMSNVDKKTEKNENTDRSNQDHTAKKMLKQPVLKHSTLITGKTLGHEVGIERKLQEVIPDLQKVQKVEESDFILVFCPIVSRAGIEAAVKMLNTLAGNKPALLVVLHHTFDPEYVVPDFCGAVKRDDTITVDCLFHEDQGLLQCSQNDKALSQIINWCYPEAILERTPSKSPNRDHTVNQMLNHALLKYFPLVVENTLGHDGILNKPPRKHPICNLFPLDQDHTTKKMLKQPVLKHFTLITGKTFGHEVGIERKLQEVIPGLRDVQKVKESDFILVFCTIVSRAGIDIEAAVKNLNTLAGNKPAVLVVLHHTFDPECVVPDSSRAVKRENTITVDCLFHEDQGFLQCRRNNEGFNSVSEWIAQVFPKTKKEIMSNVSKLETF</sequence>
<dbReference type="InterPro" id="IPR013783">
    <property type="entry name" value="Ig-like_fold"/>
</dbReference>
<evidence type="ECO:0000259" key="3">
    <source>
        <dbReference type="Pfam" id="PF18078"/>
    </source>
</evidence>
<organism evidence="5 8">
    <name type="scientific">Ictalurus punctatus</name>
    <name type="common">Channel catfish</name>
    <name type="synonym">Silurus punctatus</name>
    <dbReference type="NCBI Taxonomy" id="7998"/>
    <lineage>
        <taxon>Eukaryota</taxon>
        <taxon>Metazoa</taxon>
        <taxon>Chordata</taxon>
        <taxon>Craniata</taxon>
        <taxon>Vertebrata</taxon>
        <taxon>Euteleostomi</taxon>
        <taxon>Actinopterygii</taxon>
        <taxon>Neopterygii</taxon>
        <taxon>Teleostei</taxon>
        <taxon>Ostariophysi</taxon>
        <taxon>Siluriformes</taxon>
        <taxon>Ictaluridae</taxon>
        <taxon>Ictalurus</taxon>
    </lineage>
</organism>
<dbReference type="InterPro" id="IPR048997">
    <property type="entry name" value="Stonustoxin-like_helical"/>
</dbReference>
<dbReference type="InterPro" id="IPR036116">
    <property type="entry name" value="FN3_sf"/>
</dbReference>
<name>A0A9F7R3U1_ICTPU</name>
<evidence type="ECO:0000313" key="5">
    <source>
        <dbReference type="Proteomes" id="UP000221080"/>
    </source>
</evidence>
<evidence type="ECO:0000313" key="8">
    <source>
        <dbReference type="RefSeq" id="XP_053532867.1"/>
    </source>
</evidence>
<keyword evidence="1" id="KW-0175">Coiled coil</keyword>
<dbReference type="Pfam" id="PF18078">
    <property type="entry name" value="Thioredoxin_11"/>
    <property type="match status" value="1"/>
</dbReference>
<dbReference type="CDD" id="cd00063">
    <property type="entry name" value="FN3"/>
    <property type="match status" value="1"/>
</dbReference>
<feature type="compositionally biased region" description="Polar residues" evidence="2">
    <location>
        <begin position="611"/>
        <end position="626"/>
    </location>
</feature>
<feature type="compositionally biased region" description="Basic and acidic residues" evidence="2">
    <location>
        <begin position="1484"/>
        <end position="1503"/>
    </location>
</feature>
<dbReference type="SUPFAM" id="SSF49265">
    <property type="entry name" value="Fibronectin type III"/>
    <property type="match status" value="1"/>
</dbReference>
<dbReference type="PANTHER" id="PTHR34488">
    <property type="entry name" value="SI:CH211-245H14.1-RELATED"/>
    <property type="match status" value="1"/>
</dbReference>
<evidence type="ECO:0000256" key="1">
    <source>
        <dbReference type="SAM" id="Coils"/>
    </source>
</evidence>
<dbReference type="KEGG" id="ipu:108261615"/>
<feature type="coiled-coil region" evidence="1">
    <location>
        <begin position="370"/>
        <end position="397"/>
    </location>
</feature>
<protein>
    <submittedName>
        <fullName evidence="6 7">Uncharacterized protein LOC108261615 isoform X1</fullName>
    </submittedName>
</protein>
<dbReference type="RefSeq" id="XP_053532865.1">
    <property type="nucleotide sequence ID" value="XM_053676890.1"/>
</dbReference>
<proteinExistence type="predicted"/>
<evidence type="ECO:0000256" key="2">
    <source>
        <dbReference type="SAM" id="MobiDB-lite"/>
    </source>
</evidence>
<dbReference type="RefSeq" id="XP_053532867.1">
    <property type="nucleotide sequence ID" value="XM_053676892.1"/>
</dbReference>
<reference evidence="6 7" key="2">
    <citation type="submission" date="2025-04" db="UniProtKB">
        <authorList>
            <consortium name="RefSeq"/>
        </authorList>
    </citation>
    <scope>IDENTIFICATION</scope>
    <source>
        <tissue evidence="6 7">Blood</tissue>
    </source>
</reference>
<dbReference type="PANTHER" id="PTHR34488:SF1">
    <property type="entry name" value="SI:CH211-245H14.1-RELATED"/>
    <property type="match status" value="1"/>
</dbReference>
<gene>
    <name evidence="6 7 8" type="primary">LOC108261615</name>
</gene>
<feature type="domain" description="Stonustoxin-like helical" evidence="4">
    <location>
        <begin position="281"/>
        <end position="372"/>
    </location>
</feature>